<dbReference type="InterPro" id="IPR019734">
    <property type="entry name" value="TPR_rpt"/>
</dbReference>
<dbReference type="SMART" id="SM00015">
    <property type="entry name" value="IQ"/>
    <property type="match status" value="7"/>
</dbReference>
<evidence type="ECO:0000313" key="5">
    <source>
        <dbReference type="Proteomes" id="UP000054928"/>
    </source>
</evidence>
<feature type="compositionally biased region" description="Basic and acidic residues" evidence="3">
    <location>
        <begin position="383"/>
        <end position="405"/>
    </location>
</feature>
<dbReference type="STRING" id="4781.A0A0P1B495"/>
<dbReference type="Gene3D" id="1.25.40.10">
    <property type="entry name" value="Tetratricopeptide repeat domain"/>
    <property type="match status" value="1"/>
</dbReference>
<feature type="compositionally biased region" description="Polar residues" evidence="3">
    <location>
        <begin position="337"/>
        <end position="346"/>
    </location>
</feature>
<dbReference type="InterPro" id="IPR051185">
    <property type="entry name" value="ASPM"/>
</dbReference>
<dbReference type="GO" id="GO:0000922">
    <property type="term" value="C:spindle pole"/>
    <property type="evidence" value="ECO:0007669"/>
    <property type="project" value="TreeGrafter"/>
</dbReference>
<evidence type="ECO:0000256" key="1">
    <source>
        <dbReference type="PROSITE-ProRule" id="PRU00339"/>
    </source>
</evidence>
<dbReference type="Pfam" id="PF00612">
    <property type="entry name" value="IQ"/>
    <property type="match status" value="2"/>
</dbReference>
<dbReference type="Proteomes" id="UP000054928">
    <property type="component" value="Unassembled WGS sequence"/>
</dbReference>
<dbReference type="SMART" id="SM00028">
    <property type="entry name" value="TPR"/>
    <property type="match status" value="3"/>
</dbReference>
<feature type="region of interest" description="Disordered" evidence="3">
    <location>
        <begin position="337"/>
        <end position="424"/>
    </location>
</feature>
<accession>A0A0P1B495</accession>
<dbReference type="RefSeq" id="XP_024585549.1">
    <property type="nucleotide sequence ID" value="XM_024720341.1"/>
</dbReference>
<feature type="repeat" description="TPR" evidence="1">
    <location>
        <begin position="121"/>
        <end position="154"/>
    </location>
</feature>
<dbReference type="GO" id="GO:0007051">
    <property type="term" value="P:spindle organization"/>
    <property type="evidence" value="ECO:0007669"/>
    <property type="project" value="TreeGrafter"/>
</dbReference>
<evidence type="ECO:0000256" key="2">
    <source>
        <dbReference type="SAM" id="Coils"/>
    </source>
</evidence>
<dbReference type="PROSITE" id="PS50005">
    <property type="entry name" value="TPR"/>
    <property type="match status" value="1"/>
</dbReference>
<keyword evidence="2" id="KW-0175">Coiled coil</keyword>
<dbReference type="Gene3D" id="1.20.5.190">
    <property type="match status" value="1"/>
</dbReference>
<evidence type="ECO:0000313" key="4">
    <source>
        <dbReference type="EMBL" id="CEG49180.1"/>
    </source>
</evidence>
<reference evidence="5" key="1">
    <citation type="submission" date="2014-09" db="EMBL/GenBank/DDBJ databases">
        <authorList>
            <person name="Sharma Rahul"/>
            <person name="Thines Marco"/>
        </authorList>
    </citation>
    <scope>NUCLEOTIDE SEQUENCE [LARGE SCALE GENOMIC DNA]</scope>
</reference>
<proteinExistence type="predicted"/>
<dbReference type="GeneID" id="36402012"/>
<protein>
    <submittedName>
        <fullName evidence="4">Tetratricopeptide TPR1</fullName>
    </submittedName>
</protein>
<dbReference type="PROSITE" id="PS50096">
    <property type="entry name" value="IQ"/>
    <property type="match status" value="4"/>
</dbReference>
<name>A0A0P1B495_PLAHL</name>
<dbReference type="GO" id="GO:0051295">
    <property type="term" value="P:establishment of meiotic spindle localization"/>
    <property type="evidence" value="ECO:0007669"/>
    <property type="project" value="TreeGrafter"/>
</dbReference>
<evidence type="ECO:0000256" key="3">
    <source>
        <dbReference type="SAM" id="MobiDB-lite"/>
    </source>
</evidence>
<keyword evidence="1" id="KW-0802">TPR repeat</keyword>
<dbReference type="PANTHER" id="PTHR22706">
    <property type="entry name" value="ASSEMBLY FACTOR FOR SPINDLE MICROTUBULES"/>
    <property type="match status" value="1"/>
</dbReference>
<dbReference type="EMBL" id="CCYD01003042">
    <property type="protein sequence ID" value="CEG49180.1"/>
    <property type="molecule type" value="Genomic_DNA"/>
</dbReference>
<dbReference type="PANTHER" id="PTHR22706:SF2">
    <property type="entry name" value="SFI1 SPINDLE BODY DOMAIN-CONTAINING PROTEIN"/>
    <property type="match status" value="1"/>
</dbReference>
<feature type="region of interest" description="Disordered" evidence="3">
    <location>
        <begin position="295"/>
        <end position="314"/>
    </location>
</feature>
<dbReference type="Pfam" id="PF13374">
    <property type="entry name" value="TPR_10"/>
    <property type="match status" value="1"/>
</dbReference>
<dbReference type="AlphaFoldDB" id="A0A0P1B495"/>
<feature type="compositionally biased region" description="Polar residues" evidence="3">
    <location>
        <begin position="356"/>
        <end position="382"/>
    </location>
</feature>
<sequence length="959" mass="109592">MSKAHASHDILLTSSQVDASSIDQDQKLLEMLSSTVVCLQEKKMHVEALGCLEQSLWLKRRMFGVESSAVHTTLNDVILRFNSLAMELLATEQYADCITMLRKAEAIIAPGNFVRCQALQILTFNNLGCCYRKLGNLRSALKYLQEAARIGAHTIHVKNLSITHLNLCAIQSQLNRHDLALEHAQAALFHSQEELVQLKEKRLDPCYVLDERTQEEKIICLAVAYHNLAVELEFNQRGDASLQWYKKALQLVWKYRATNESLYASFRQIFRDAKMKQETANIRNNGIPESAFAVRNTSRSRPQSAHAAVKSKKDGSVRDVSYSSTVASQCYKSTRLSTSAFRSGSTQKKRPHFNQKRPNSASSTTYGNKYTTPETLSGNTLESHWDKLEREHHLKDTPPKMEKTRRVQSASTLKRRHQTQQKQTYREGQLFMSTKDSDMIDNDSDLIDACSDSETAESLTLSFESNEQEQEFNPRSRKRPSSAIGGRYRGVKTVDGSLNECLSHAIDGENEAVDLDLPAQRVRHLEYVRRMKKLADSIKDDLHGVGAPVENMNLSVHGQESSTCEADSKVSTPRSATSKLRDEIKNARCDSTDQVEILTRPIDEGLALFDDSEVCRSECAAELKLSREAVVCRLQALFRGRRSRAEVKQLQQVKIRNDATIRIQRQVRRHLKEQAEARRLDNEKVQLELQRLEVEDMAACLLQRLWRRGQSRKEIISDTHISLASQQKDLKEVDVSTIETEHYNDDWESPRLTTPNDLTSSRELIEERQNAAIRIQAFSKSAFVRIRLALEHARLLSRMYIERQHFSVTLTQAMALEHEFLYNLSVIKIQALVRGHQSRLIFECYKAGVHTAAVTVQRAFRIYHQRTLQAQYVGVRSIAARTIQDSFRDYKARKMARHQTTVNKELLNVYHIAADSIQKFWKRHVLALNYNVQKVEAATCIQALIRGHLSRKSQYMLPL</sequence>
<organism evidence="4 5">
    <name type="scientific">Plasmopara halstedii</name>
    <name type="common">Downy mildew of sunflower</name>
    <dbReference type="NCBI Taxonomy" id="4781"/>
    <lineage>
        <taxon>Eukaryota</taxon>
        <taxon>Sar</taxon>
        <taxon>Stramenopiles</taxon>
        <taxon>Oomycota</taxon>
        <taxon>Peronosporomycetes</taxon>
        <taxon>Peronosporales</taxon>
        <taxon>Peronosporaceae</taxon>
        <taxon>Plasmopara</taxon>
    </lineage>
</organism>
<dbReference type="SUPFAM" id="SSF48452">
    <property type="entry name" value="TPR-like"/>
    <property type="match status" value="1"/>
</dbReference>
<dbReference type="GO" id="GO:0000278">
    <property type="term" value="P:mitotic cell cycle"/>
    <property type="evidence" value="ECO:0007669"/>
    <property type="project" value="TreeGrafter"/>
</dbReference>
<dbReference type="GO" id="GO:0005516">
    <property type="term" value="F:calmodulin binding"/>
    <property type="evidence" value="ECO:0007669"/>
    <property type="project" value="TreeGrafter"/>
</dbReference>
<keyword evidence="5" id="KW-1185">Reference proteome</keyword>
<feature type="coiled-coil region" evidence="2">
    <location>
        <begin position="670"/>
        <end position="697"/>
    </location>
</feature>
<dbReference type="OMA" id="ASHCYKA"/>
<dbReference type="InterPro" id="IPR000048">
    <property type="entry name" value="IQ_motif_EF-hand-BS"/>
</dbReference>
<dbReference type="InterPro" id="IPR011990">
    <property type="entry name" value="TPR-like_helical_dom_sf"/>
</dbReference>
<dbReference type="OrthoDB" id="2148418at2759"/>
<feature type="region of interest" description="Disordered" evidence="3">
    <location>
        <begin position="462"/>
        <end position="489"/>
    </location>
</feature>